<proteinExistence type="inferred from homology"/>
<dbReference type="Pfam" id="PF13379">
    <property type="entry name" value="NMT1_2"/>
    <property type="match status" value="1"/>
</dbReference>
<dbReference type="EMBL" id="BAAAUX010000002">
    <property type="protein sequence ID" value="GAA2775550.1"/>
    <property type="molecule type" value="Genomic_DNA"/>
</dbReference>
<reference evidence="4 5" key="1">
    <citation type="journal article" date="2019" name="Int. J. Syst. Evol. Microbiol.">
        <title>The Global Catalogue of Microorganisms (GCM) 10K type strain sequencing project: providing services to taxonomists for standard genome sequencing and annotation.</title>
        <authorList>
            <consortium name="The Broad Institute Genomics Platform"/>
            <consortium name="The Broad Institute Genome Sequencing Center for Infectious Disease"/>
            <person name="Wu L."/>
            <person name="Ma J."/>
        </authorList>
    </citation>
    <scope>NUCLEOTIDE SEQUENCE [LARGE SCALE GENOMIC DNA]</scope>
    <source>
        <strain evidence="4 5">JCM 9383</strain>
    </source>
</reference>
<dbReference type="Proteomes" id="UP001500979">
    <property type="component" value="Unassembled WGS sequence"/>
</dbReference>
<comment type="similarity">
    <text evidence="1">Belongs to the bacterial solute-binding protein SsuA/TauA family.</text>
</comment>
<dbReference type="CDD" id="cd13558">
    <property type="entry name" value="PBP2_SsuA_like_2"/>
    <property type="match status" value="1"/>
</dbReference>
<dbReference type="NCBIfam" id="TIGR01728">
    <property type="entry name" value="SsuA_fam"/>
    <property type="match status" value="1"/>
</dbReference>
<organism evidence="4 5">
    <name type="scientific">Saccharopolyspora taberi</name>
    <dbReference type="NCBI Taxonomy" id="60895"/>
    <lineage>
        <taxon>Bacteria</taxon>
        <taxon>Bacillati</taxon>
        <taxon>Actinomycetota</taxon>
        <taxon>Actinomycetes</taxon>
        <taxon>Pseudonocardiales</taxon>
        <taxon>Pseudonocardiaceae</taxon>
        <taxon>Saccharopolyspora</taxon>
    </lineage>
</organism>
<feature type="domain" description="Solute-binding protein family 3/N-terminal" evidence="3">
    <location>
        <begin position="47"/>
        <end position="277"/>
    </location>
</feature>
<sequence>MARRDVLRTISALLVLALATACGSATTAPRRAPVPPPVGPAELSAVVLKVGDQKGGAKSLLTAAGLLGDVPYRIEWSTFTSGPPMLEAVSAGAVDVGSVGNTPPLFAAAAGAQISIVSASKADPAGEAILVPPDSPLRTLSDLRGRTIGVAKGSSAHGQVLYTLRRAGLSLQDVRLSYLQPSEAYSAFTQKQIDAWAVWDPYTAQAELEAGARVLATGEGTANGYGFQVASRKSLADPGRNAAIADFVTRLARAQVFNDQHPDRRAEFWTAETGLPPEVTRRAADRKNQLPVALSPELVDSEQKLADALREAGVLPGRFRFEDFVDRRYDAQVAAVR</sequence>
<dbReference type="PANTHER" id="PTHR30024">
    <property type="entry name" value="ALIPHATIC SULFONATES-BINDING PROTEIN-RELATED"/>
    <property type="match status" value="1"/>
</dbReference>
<comment type="caution">
    <text evidence="4">The sequence shown here is derived from an EMBL/GenBank/DDBJ whole genome shotgun (WGS) entry which is preliminary data.</text>
</comment>
<accession>A0ABN3V240</accession>
<evidence type="ECO:0000256" key="1">
    <source>
        <dbReference type="ARBA" id="ARBA00010742"/>
    </source>
</evidence>
<evidence type="ECO:0000259" key="3">
    <source>
        <dbReference type="SMART" id="SM00062"/>
    </source>
</evidence>
<dbReference type="SUPFAM" id="SSF53850">
    <property type="entry name" value="Periplasmic binding protein-like II"/>
    <property type="match status" value="1"/>
</dbReference>
<protein>
    <submittedName>
        <fullName evidence="4">ABC transporter substrate-binding protein</fullName>
    </submittedName>
</protein>
<dbReference type="SMART" id="SM00062">
    <property type="entry name" value="PBPb"/>
    <property type="match status" value="1"/>
</dbReference>
<name>A0ABN3V240_9PSEU</name>
<keyword evidence="2" id="KW-0732">Signal</keyword>
<dbReference type="Gene3D" id="3.40.190.10">
    <property type="entry name" value="Periplasmic binding protein-like II"/>
    <property type="match status" value="2"/>
</dbReference>
<keyword evidence="5" id="KW-1185">Reference proteome</keyword>
<evidence type="ECO:0000313" key="4">
    <source>
        <dbReference type="EMBL" id="GAA2775550.1"/>
    </source>
</evidence>
<evidence type="ECO:0000313" key="5">
    <source>
        <dbReference type="Proteomes" id="UP001500979"/>
    </source>
</evidence>
<dbReference type="PROSITE" id="PS51257">
    <property type="entry name" value="PROKAR_LIPOPROTEIN"/>
    <property type="match status" value="1"/>
</dbReference>
<dbReference type="InterPro" id="IPR001638">
    <property type="entry name" value="Solute-binding_3/MltF_N"/>
</dbReference>
<dbReference type="InterPro" id="IPR010067">
    <property type="entry name" value="ABC_SsuA_sub-bd"/>
</dbReference>
<feature type="chain" id="PRO_5047397771" evidence="2">
    <location>
        <begin position="28"/>
        <end position="337"/>
    </location>
</feature>
<dbReference type="RefSeq" id="WP_344677644.1">
    <property type="nucleotide sequence ID" value="NZ_BAAAUX010000002.1"/>
</dbReference>
<feature type="signal peptide" evidence="2">
    <location>
        <begin position="1"/>
        <end position="27"/>
    </location>
</feature>
<dbReference type="PANTHER" id="PTHR30024:SF48">
    <property type="entry name" value="ABC TRANSPORTER SUBSTRATE-BINDING PROTEIN"/>
    <property type="match status" value="1"/>
</dbReference>
<gene>
    <name evidence="4" type="ORF">GCM10010470_04710</name>
</gene>
<evidence type="ECO:0000256" key="2">
    <source>
        <dbReference type="SAM" id="SignalP"/>
    </source>
</evidence>